<comment type="caution">
    <text evidence="2">The sequence shown here is derived from an EMBL/GenBank/DDBJ whole genome shotgun (WGS) entry which is preliminary data.</text>
</comment>
<keyword evidence="3" id="KW-1185">Reference proteome</keyword>
<name>A0A848M8D2_PAELE</name>
<proteinExistence type="predicted"/>
<dbReference type="EMBL" id="JABBPN010000017">
    <property type="protein sequence ID" value="NMO97297.1"/>
    <property type="molecule type" value="Genomic_DNA"/>
</dbReference>
<protein>
    <submittedName>
        <fullName evidence="2">Uncharacterized protein</fullName>
    </submittedName>
</protein>
<evidence type="ECO:0000256" key="1">
    <source>
        <dbReference type="SAM" id="MobiDB-lite"/>
    </source>
</evidence>
<reference evidence="2 3" key="1">
    <citation type="submission" date="2020-04" db="EMBL/GenBank/DDBJ databases">
        <title>Paenibacillus algicola sp. nov., a novel marine bacterium producing alginate lyase.</title>
        <authorList>
            <person name="Huang H."/>
        </authorList>
    </citation>
    <scope>NUCLEOTIDE SEQUENCE [LARGE SCALE GENOMIC DNA]</scope>
    <source>
        <strain evidence="2 3">L7-75</strain>
    </source>
</reference>
<accession>A0A848M8D2</accession>
<feature type="compositionally biased region" description="Low complexity" evidence="1">
    <location>
        <begin position="1"/>
        <end position="13"/>
    </location>
</feature>
<evidence type="ECO:0000313" key="2">
    <source>
        <dbReference type="EMBL" id="NMO97297.1"/>
    </source>
</evidence>
<sequence length="105" mass="10886">SPPAAGGSAGEAAAKPKEKAPAGPSPGEWLAEAAAEGRLHRPGPLLQEVELRLAPPPPPEELQPAGDWAGLLPQTRGARSAEEALALVIRQAADQAERRRRGLQP</sequence>
<gene>
    <name evidence="2" type="ORF">HII30_16145</name>
</gene>
<evidence type="ECO:0000313" key="3">
    <source>
        <dbReference type="Proteomes" id="UP000565468"/>
    </source>
</evidence>
<dbReference type="AlphaFoldDB" id="A0A848M8D2"/>
<feature type="region of interest" description="Disordered" evidence="1">
    <location>
        <begin position="1"/>
        <end position="64"/>
    </location>
</feature>
<organism evidence="2 3">
    <name type="scientific">Paenibacillus lemnae</name>
    <dbReference type="NCBI Taxonomy" id="1330551"/>
    <lineage>
        <taxon>Bacteria</taxon>
        <taxon>Bacillati</taxon>
        <taxon>Bacillota</taxon>
        <taxon>Bacilli</taxon>
        <taxon>Bacillales</taxon>
        <taxon>Paenibacillaceae</taxon>
        <taxon>Paenibacillus</taxon>
    </lineage>
</organism>
<dbReference type="Proteomes" id="UP000565468">
    <property type="component" value="Unassembled WGS sequence"/>
</dbReference>
<feature type="non-terminal residue" evidence="2">
    <location>
        <position position="1"/>
    </location>
</feature>